<dbReference type="Proteomes" id="UP000554235">
    <property type="component" value="Unassembled WGS sequence"/>
</dbReference>
<feature type="compositionally biased region" description="Acidic residues" evidence="1">
    <location>
        <begin position="397"/>
        <end position="407"/>
    </location>
</feature>
<feature type="compositionally biased region" description="Basic and acidic residues" evidence="1">
    <location>
        <begin position="162"/>
        <end position="172"/>
    </location>
</feature>
<feature type="compositionally biased region" description="Basic and acidic residues" evidence="1">
    <location>
        <begin position="72"/>
        <end position="91"/>
    </location>
</feature>
<feature type="region of interest" description="Disordered" evidence="1">
    <location>
        <begin position="121"/>
        <end position="440"/>
    </location>
</feature>
<feature type="compositionally biased region" description="Pro residues" evidence="1">
    <location>
        <begin position="341"/>
        <end position="350"/>
    </location>
</feature>
<proteinExistence type="predicted"/>
<protein>
    <submittedName>
        <fullName evidence="2">Uncharacterized protein</fullName>
    </submittedName>
</protein>
<feature type="compositionally biased region" description="Pro residues" evidence="1">
    <location>
        <begin position="412"/>
        <end position="431"/>
    </location>
</feature>
<dbReference type="AlphaFoldDB" id="A0A8H4L9B0"/>
<evidence type="ECO:0000313" key="3">
    <source>
        <dbReference type="Proteomes" id="UP000554235"/>
    </source>
</evidence>
<name>A0A8H4L9B0_9HYPO</name>
<sequence>MVQRTFSVIPQFPGRAQSPDKPPLRPMTSKQVQKAYKAANKGPKLTRAEAWKQERAEQERIRKEFEKEKAAAKAKVAREKKKEKELAEKQEKRKKGLPLVTVRPSQDTIARFVRGFGTAKKRDATGQEVKRADTIEEVDENTTETTSDDTTKAATIEDELEQPVKKAPRLEGIEEEQEDTSDDGNEVMIDDEPERHAPKPQTLENIQEGEEDREETAGETMAADLPRNPSPKAQSCEGILGMEDDELDASFEEDLALEMLEDLEAAADKTSDQNQNPQHGVEPAHKPVPTPRPAMQNQPKGTGPHLANRYEEDLGLQRPTPPSVHFAQPSLPRQPQQTPASPSPSPPRQAPPMSTQAILCNFDDFFPSSSQQARELEEELDDDFTPSAPAPLAPIAEAEEEASEEETEKPTDPVPLPSLEPAPDSPSPPPRRFFTSSGSHELMSLALNRSRRTAALEKIQQRERSRVQAGMVARAEAESCKAVRPRQPPKAQPTPRNPSRPVDNCRPQQVQQRSEQPQPKTLREKPNAPIGAKPVNQYMTPQQPHRAEPIKPGAPESNKENLQPPAPSYGPSASQESYGGEWVDDLALELMI</sequence>
<dbReference type="EMBL" id="JAADYS010001276">
    <property type="protein sequence ID" value="KAF4463917.1"/>
    <property type="molecule type" value="Genomic_DNA"/>
</dbReference>
<feature type="region of interest" description="Disordered" evidence="1">
    <location>
        <begin position="1"/>
        <end position="28"/>
    </location>
</feature>
<evidence type="ECO:0000256" key="1">
    <source>
        <dbReference type="SAM" id="MobiDB-lite"/>
    </source>
</evidence>
<evidence type="ECO:0000313" key="2">
    <source>
        <dbReference type="EMBL" id="KAF4463917.1"/>
    </source>
</evidence>
<feature type="region of interest" description="Disordered" evidence="1">
    <location>
        <begin position="72"/>
        <end position="102"/>
    </location>
</feature>
<feature type="compositionally biased region" description="Basic and acidic residues" evidence="1">
    <location>
        <begin position="121"/>
        <end position="134"/>
    </location>
</feature>
<keyword evidence="3" id="KW-1185">Reference proteome</keyword>
<gene>
    <name evidence="2" type="ORF">FALBO_9261</name>
</gene>
<accession>A0A8H4L9B0</accession>
<reference evidence="2 3" key="1">
    <citation type="submission" date="2020-01" db="EMBL/GenBank/DDBJ databases">
        <title>Identification and distribution of gene clusters putatively required for synthesis of sphingolipid metabolism inhibitors in phylogenetically diverse species of the filamentous fungus Fusarium.</title>
        <authorList>
            <person name="Kim H.-S."/>
            <person name="Busman M."/>
            <person name="Brown D.W."/>
            <person name="Divon H."/>
            <person name="Uhlig S."/>
            <person name="Proctor R.H."/>
        </authorList>
    </citation>
    <scope>NUCLEOTIDE SEQUENCE [LARGE SCALE GENOMIC DNA]</scope>
    <source>
        <strain evidence="2 3">NRRL 20459</strain>
    </source>
</reference>
<dbReference type="OrthoDB" id="4590776at2759"/>
<organism evidence="2 3">
    <name type="scientific">Fusarium albosuccineum</name>
    <dbReference type="NCBI Taxonomy" id="1237068"/>
    <lineage>
        <taxon>Eukaryota</taxon>
        <taxon>Fungi</taxon>
        <taxon>Dikarya</taxon>
        <taxon>Ascomycota</taxon>
        <taxon>Pezizomycotina</taxon>
        <taxon>Sordariomycetes</taxon>
        <taxon>Hypocreomycetidae</taxon>
        <taxon>Hypocreales</taxon>
        <taxon>Nectriaceae</taxon>
        <taxon>Fusarium</taxon>
        <taxon>Fusarium decemcellulare species complex</taxon>
    </lineage>
</organism>
<feature type="compositionally biased region" description="Pro residues" evidence="1">
    <location>
        <begin position="486"/>
        <end position="498"/>
    </location>
</feature>
<comment type="caution">
    <text evidence="2">The sequence shown here is derived from an EMBL/GenBank/DDBJ whole genome shotgun (WGS) entry which is preliminary data.</text>
</comment>
<feature type="region of interest" description="Disordered" evidence="1">
    <location>
        <begin position="456"/>
        <end position="584"/>
    </location>
</feature>
<feature type="compositionally biased region" description="Acidic residues" evidence="1">
    <location>
        <begin position="173"/>
        <end position="192"/>
    </location>
</feature>
<feature type="compositionally biased region" description="Acidic residues" evidence="1">
    <location>
        <begin position="242"/>
        <end position="265"/>
    </location>
</feature>
<feature type="compositionally biased region" description="Low complexity" evidence="1">
    <location>
        <begin position="507"/>
        <end position="519"/>
    </location>
</feature>